<dbReference type="GO" id="GO:0008982">
    <property type="term" value="F:protein-N(PI)-phosphohistidine-sugar phosphotransferase activity"/>
    <property type="evidence" value="ECO:0007669"/>
    <property type="project" value="InterPro"/>
</dbReference>
<keyword evidence="4" id="KW-0010">Activator</keyword>
<evidence type="ECO:0000256" key="1">
    <source>
        <dbReference type="ARBA" id="ARBA00022679"/>
    </source>
</evidence>
<keyword evidence="2" id="KW-0677">Repeat</keyword>
<dbReference type="PROSITE" id="PS51094">
    <property type="entry name" value="PTS_EIIA_TYPE_2"/>
    <property type="match status" value="1"/>
</dbReference>
<evidence type="ECO:0000256" key="2">
    <source>
        <dbReference type="ARBA" id="ARBA00022737"/>
    </source>
</evidence>
<reference evidence="9 10" key="1">
    <citation type="submission" date="2018-01" db="EMBL/GenBank/DDBJ databases">
        <title>Genomic Sequence of Chromobacterium MWU13-2610 from wild cranberry bogs within the Cape Cod National Seashore.</title>
        <authorList>
            <person name="O'Hara-Hanley K."/>
            <person name="Soby S."/>
            <person name="Harrison A."/>
        </authorList>
    </citation>
    <scope>NUCLEOTIDE SEQUENCE [LARGE SCALE GENOMIC DNA]</scope>
    <source>
        <strain evidence="9 10">MWU13-2610</strain>
    </source>
</reference>
<dbReference type="RefSeq" id="WP_103317133.1">
    <property type="nucleotide sequence ID" value="NZ_PPTF01000008.1"/>
</dbReference>
<dbReference type="InterPro" id="IPR036634">
    <property type="entry name" value="PRD_sf"/>
</dbReference>
<keyword evidence="10" id="KW-1185">Reference proteome</keyword>
<dbReference type="SUPFAM" id="SSF52794">
    <property type="entry name" value="PTS system IIB component-like"/>
    <property type="match status" value="1"/>
</dbReference>
<dbReference type="Pfam" id="PF05043">
    <property type="entry name" value="Mga"/>
    <property type="match status" value="1"/>
</dbReference>
<dbReference type="Pfam" id="PF00359">
    <property type="entry name" value="PTS_EIIA_2"/>
    <property type="match status" value="1"/>
</dbReference>
<dbReference type="SUPFAM" id="SSF63520">
    <property type="entry name" value="PTS-regulatory domain, PRD"/>
    <property type="match status" value="2"/>
</dbReference>
<dbReference type="Proteomes" id="UP000236416">
    <property type="component" value="Unassembled WGS sequence"/>
</dbReference>
<dbReference type="PANTHER" id="PTHR30185:SF13">
    <property type="entry name" value="LICABCH OPERON REGULATOR-RELATED"/>
    <property type="match status" value="1"/>
</dbReference>
<dbReference type="CDD" id="cd05568">
    <property type="entry name" value="PTS_IIB_bgl_like"/>
    <property type="match status" value="1"/>
</dbReference>
<dbReference type="CDD" id="cd00211">
    <property type="entry name" value="PTS_IIA_fru"/>
    <property type="match status" value="1"/>
</dbReference>
<dbReference type="InterPro" id="IPR013196">
    <property type="entry name" value="HTH_11"/>
</dbReference>
<evidence type="ECO:0000313" key="9">
    <source>
        <dbReference type="EMBL" id="POB00396.1"/>
    </source>
</evidence>
<dbReference type="Pfam" id="PF08279">
    <property type="entry name" value="HTH_11"/>
    <property type="match status" value="1"/>
</dbReference>
<evidence type="ECO:0000259" key="6">
    <source>
        <dbReference type="PROSITE" id="PS51094"/>
    </source>
</evidence>
<accession>A0A2K4MUF3</accession>
<evidence type="ECO:0000256" key="5">
    <source>
        <dbReference type="ARBA" id="ARBA00023163"/>
    </source>
</evidence>
<dbReference type="InterPro" id="IPR013011">
    <property type="entry name" value="PTS_EIIB_2"/>
</dbReference>
<dbReference type="InterPro" id="IPR011608">
    <property type="entry name" value="PRD"/>
</dbReference>
<evidence type="ECO:0000259" key="7">
    <source>
        <dbReference type="PROSITE" id="PS51099"/>
    </source>
</evidence>
<name>A0A2K4MUF3_9NEIS</name>
<evidence type="ECO:0000259" key="8">
    <source>
        <dbReference type="PROSITE" id="PS51372"/>
    </source>
</evidence>
<dbReference type="GO" id="GO:0009401">
    <property type="term" value="P:phosphoenolpyruvate-dependent sugar phosphotransferase system"/>
    <property type="evidence" value="ECO:0007669"/>
    <property type="project" value="InterPro"/>
</dbReference>
<evidence type="ECO:0000313" key="10">
    <source>
        <dbReference type="Proteomes" id="UP000236416"/>
    </source>
</evidence>
<dbReference type="AlphaFoldDB" id="A0A2K4MUF3"/>
<protein>
    <submittedName>
        <fullName evidence="9">Transcription antiterminator BglG</fullName>
    </submittedName>
</protein>
<dbReference type="InterPro" id="IPR002178">
    <property type="entry name" value="PTS_EIIA_type-2_dom"/>
</dbReference>
<evidence type="ECO:0000256" key="3">
    <source>
        <dbReference type="ARBA" id="ARBA00023015"/>
    </source>
</evidence>
<dbReference type="Pfam" id="PF00874">
    <property type="entry name" value="PRD"/>
    <property type="match status" value="2"/>
</dbReference>
<sequence>MVRFPHPRLAQLFATLQAETLPQEELARRLAVSTRTVRSDIGALNALLQDHGAQFVLERGEGYRLEIGDAERFDKLRQAAPSSRRLPRTGSERVHCLLWRFLTAAYSLKLQDIADEWFVNRAVLQGDMTEVRDWLARYQLTIETRPHYGMKLLGRESSIRTCLAELLCQLARDQPEHPLLAGDAQPDDDLVTLRSALADYLAASQIRLTDEGMHFLCQYCALACQRLREGFPLEDFLCDDIAHDIRHLAAHIAQLLCKLSGVALSAAEEAFLAVHISARSVASLKPVTINADDAEALVHYLLDYINTHYNYDLRHDERLAQDLATHVRTMITRVRYQINLPNPVLADIKEHYAMAYDITLAAVSSWARHSPYRISEDEIGYLVLHIGVGLERHYQIGFIYRPQALLVCDSGTSSLRMLEAMLHRRFPQISIAGALSQQEYEALPAIAADFVISTARLEEKNRPVVVASPFPSDYQLEQLAKMVQPDRSRCAMLARYFNARHFLVAAPDMSQAQLFRALCEQLQDEGYVDGDYYPSVVEREAILGTMLGDGIALPHSLGLLARRTTVYTVLAPHGIAWGDGNIAHVIFLLAISKDDYEEAMVIYDLFVSLMRERSTARLRECRSFDSFKQVATDCLSRRQGAAG</sequence>
<dbReference type="GO" id="GO:0006355">
    <property type="term" value="P:regulation of DNA-templated transcription"/>
    <property type="evidence" value="ECO:0007669"/>
    <property type="project" value="InterPro"/>
</dbReference>
<gene>
    <name evidence="9" type="ORF">C2134_02010</name>
</gene>
<feature type="domain" description="PRD" evidence="8">
    <location>
        <begin position="289"/>
        <end position="396"/>
    </location>
</feature>
<feature type="domain" description="PTS EIIB type-2" evidence="7">
    <location>
        <begin position="402"/>
        <end position="491"/>
    </location>
</feature>
<dbReference type="Gene3D" id="3.40.930.10">
    <property type="entry name" value="Mannitol-specific EII, Chain A"/>
    <property type="match status" value="1"/>
</dbReference>
<dbReference type="InterPro" id="IPR016152">
    <property type="entry name" value="PTrfase/Anion_transptr"/>
</dbReference>
<dbReference type="SUPFAM" id="SSF55804">
    <property type="entry name" value="Phoshotransferase/anion transport protein"/>
    <property type="match status" value="1"/>
</dbReference>
<dbReference type="InterPro" id="IPR050661">
    <property type="entry name" value="BglG_antiterminators"/>
</dbReference>
<dbReference type="PROSITE" id="PS51099">
    <property type="entry name" value="PTS_EIIB_TYPE_2"/>
    <property type="match status" value="1"/>
</dbReference>
<dbReference type="Gene3D" id="3.40.50.2300">
    <property type="match status" value="1"/>
</dbReference>
<dbReference type="EMBL" id="PPTF01000008">
    <property type="protein sequence ID" value="POB00396.1"/>
    <property type="molecule type" value="Genomic_DNA"/>
</dbReference>
<dbReference type="InterPro" id="IPR036388">
    <property type="entry name" value="WH-like_DNA-bd_sf"/>
</dbReference>
<dbReference type="PROSITE" id="PS51372">
    <property type="entry name" value="PRD_2"/>
    <property type="match status" value="1"/>
</dbReference>
<dbReference type="Gene3D" id="1.10.1790.10">
    <property type="entry name" value="PRD domain"/>
    <property type="match status" value="1"/>
</dbReference>
<keyword evidence="1" id="KW-0808">Transferase</keyword>
<organism evidence="9 10">
    <name type="scientific">Chromobacterium sinusclupearum</name>
    <dbReference type="NCBI Taxonomy" id="2077146"/>
    <lineage>
        <taxon>Bacteria</taxon>
        <taxon>Pseudomonadati</taxon>
        <taxon>Pseudomonadota</taxon>
        <taxon>Betaproteobacteria</taxon>
        <taxon>Neisseriales</taxon>
        <taxon>Chromobacteriaceae</taxon>
        <taxon>Chromobacterium</taxon>
    </lineage>
</organism>
<dbReference type="InterPro" id="IPR007737">
    <property type="entry name" value="Mga_HTH"/>
</dbReference>
<dbReference type="Gene3D" id="1.10.10.10">
    <property type="entry name" value="Winged helix-like DNA-binding domain superfamily/Winged helix DNA-binding domain"/>
    <property type="match status" value="1"/>
</dbReference>
<proteinExistence type="predicted"/>
<dbReference type="PANTHER" id="PTHR30185">
    <property type="entry name" value="CRYPTIC BETA-GLUCOSIDE BGL OPERON ANTITERMINATOR"/>
    <property type="match status" value="1"/>
</dbReference>
<keyword evidence="3" id="KW-0805">Transcription regulation</keyword>
<keyword evidence="5" id="KW-0804">Transcription</keyword>
<feature type="domain" description="PTS EIIA type-2" evidence="6">
    <location>
        <begin position="495"/>
        <end position="634"/>
    </location>
</feature>
<comment type="caution">
    <text evidence="9">The sequence shown here is derived from an EMBL/GenBank/DDBJ whole genome shotgun (WGS) entry which is preliminary data.</text>
</comment>
<evidence type="ECO:0000256" key="4">
    <source>
        <dbReference type="ARBA" id="ARBA00023159"/>
    </source>
</evidence>
<dbReference type="InterPro" id="IPR036095">
    <property type="entry name" value="PTS_EIIB-like_sf"/>
</dbReference>